<name>A0ABU1MIW0_9SPHN</name>
<comment type="caution">
    <text evidence="2">The sequence shown here is derived from an EMBL/GenBank/DDBJ whole genome shotgun (WGS) entry which is preliminary data.</text>
</comment>
<dbReference type="EMBL" id="JAVDRD010000002">
    <property type="protein sequence ID" value="MDR6510278.1"/>
    <property type="molecule type" value="Genomic_DNA"/>
</dbReference>
<evidence type="ECO:0000313" key="2">
    <source>
        <dbReference type="EMBL" id="MDR6510278.1"/>
    </source>
</evidence>
<accession>A0ABU1MIW0</accession>
<reference evidence="2 3" key="1">
    <citation type="submission" date="2023-07" db="EMBL/GenBank/DDBJ databases">
        <title>Sorghum-associated microbial communities from plants grown in Nebraska, USA.</title>
        <authorList>
            <person name="Schachtman D."/>
        </authorList>
    </citation>
    <scope>NUCLEOTIDE SEQUENCE [LARGE SCALE GENOMIC DNA]</scope>
    <source>
        <strain evidence="2 3">DS1027</strain>
    </source>
</reference>
<feature type="signal peptide" evidence="1">
    <location>
        <begin position="1"/>
        <end position="26"/>
    </location>
</feature>
<feature type="chain" id="PRO_5047414817" description="Cysteine rich repeat-containing protein" evidence="1">
    <location>
        <begin position="27"/>
        <end position="87"/>
    </location>
</feature>
<sequence>MNARAASVILGLGAMLIGMSQTPALAEADPGKKACVQEARRLCPAEMKSLSRKKVEACMIAKINETSPVCHAAMLRIRAERQAAAKR</sequence>
<proteinExistence type="predicted"/>
<organism evidence="2 3">
    <name type="scientific">Novosphingobium capsulatum</name>
    <dbReference type="NCBI Taxonomy" id="13688"/>
    <lineage>
        <taxon>Bacteria</taxon>
        <taxon>Pseudomonadati</taxon>
        <taxon>Pseudomonadota</taxon>
        <taxon>Alphaproteobacteria</taxon>
        <taxon>Sphingomonadales</taxon>
        <taxon>Sphingomonadaceae</taxon>
        <taxon>Novosphingobium</taxon>
    </lineage>
</organism>
<protein>
    <recommendedName>
        <fullName evidence="4">Cysteine rich repeat-containing protein</fullName>
    </recommendedName>
</protein>
<evidence type="ECO:0000313" key="3">
    <source>
        <dbReference type="Proteomes" id="UP001184150"/>
    </source>
</evidence>
<dbReference type="RefSeq" id="WP_028657822.1">
    <property type="nucleotide sequence ID" value="NZ_CP140000.1"/>
</dbReference>
<dbReference type="Proteomes" id="UP001184150">
    <property type="component" value="Unassembled WGS sequence"/>
</dbReference>
<gene>
    <name evidence="2" type="ORF">J2792_001138</name>
</gene>
<evidence type="ECO:0008006" key="4">
    <source>
        <dbReference type="Google" id="ProtNLM"/>
    </source>
</evidence>
<keyword evidence="1" id="KW-0732">Signal</keyword>
<evidence type="ECO:0000256" key="1">
    <source>
        <dbReference type="SAM" id="SignalP"/>
    </source>
</evidence>
<keyword evidence="3" id="KW-1185">Reference proteome</keyword>